<evidence type="ECO:0000256" key="2">
    <source>
        <dbReference type="ARBA" id="ARBA00022723"/>
    </source>
</evidence>
<keyword evidence="2" id="KW-0479">Metal-binding</keyword>
<dbReference type="GO" id="GO:0008270">
    <property type="term" value="F:zinc ion binding"/>
    <property type="evidence" value="ECO:0007669"/>
    <property type="project" value="InterPro"/>
</dbReference>
<reference evidence="9" key="2">
    <citation type="submission" date="2015-01" db="EMBL/GenBank/DDBJ databases">
        <title>Evolutionary Origins and Diversification of the Mycorrhizal Mutualists.</title>
        <authorList>
            <consortium name="DOE Joint Genome Institute"/>
            <consortium name="Mycorrhizal Genomics Consortium"/>
            <person name="Kohler A."/>
            <person name="Kuo A."/>
            <person name="Nagy L.G."/>
            <person name="Floudas D."/>
            <person name="Copeland A."/>
            <person name="Barry K.W."/>
            <person name="Cichocki N."/>
            <person name="Veneault-Fourrey C."/>
            <person name="LaButti K."/>
            <person name="Lindquist E.A."/>
            <person name="Lipzen A."/>
            <person name="Lundell T."/>
            <person name="Morin E."/>
            <person name="Murat C."/>
            <person name="Riley R."/>
            <person name="Ohm R."/>
            <person name="Sun H."/>
            <person name="Tunlid A."/>
            <person name="Henrissat B."/>
            <person name="Grigoriev I.V."/>
            <person name="Hibbett D.S."/>
            <person name="Martin F."/>
        </authorList>
    </citation>
    <scope>NUCLEOTIDE SEQUENCE [LARGE SCALE GENOMIC DNA]</scope>
    <source>
        <strain evidence="9">Zn</strain>
    </source>
</reference>
<dbReference type="PROSITE" id="PS00463">
    <property type="entry name" value="ZN2_CY6_FUNGAL_1"/>
    <property type="match status" value="1"/>
</dbReference>
<feature type="region of interest" description="Disordered" evidence="6">
    <location>
        <begin position="1"/>
        <end position="50"/>
    </location>
</feature>
<evidence type="ECO:0000256" key="3">
    <source>
        <dbReference type="ARBA" id="ARBA00023015"/>
    </source>
</evidence>
<dbReference type="InterPro" id="IPR036864">
    <property type="entry name" value="Zn2-C6_fun-type_DNA-bd_sf"/>
</dbReference>
<protein>
    <recommendedName>
        <fullName evidence="7">Zn(2)-C6 fungal-type domain-containing protein</fullName>
    </recommendedName>
</protein>
<dbReference type="Gene3D" id="4.10.240.10">
    <property type="entry name" value="Zn(2)-C6 fungal-type DNA-binding domain"/>
    <property type="match status" value="1"/>
</dbReference>
<dbReference type="InterPro" id="IPR050815">
    <property type="entry name" value="TF_fung"/>
</dbReference>
<dbReference type="InterPro" id="IPR001138">
    <property type="entry name" value="Zn2Cys6_DnaBD"/>
</dbReference>
<keyword evidence="5" id="KW-0539">Nucleus</keyword>
<dbReference type="CDD" id="cd12148">
    <property type="entry name" value="fungal_TF_MHR"/>
    <property type="match status" value="1"/>
</dbReference>
<feature type="compositionally biased region" description="Polar residues" evidence="6">
    <location>
        <begin position="785"/>
        <end position="800"/>
    </location>
</feature>
<feature type="compositionally biased region" description="Polar residues" evidence="6">
    <location>
        <begin position="739"/>
        <end position="750"/>
    </location>
</feature>
<organism evidence="8 9">
    <name type="scientific">Oidiodendron maius (strain Zn)</name>
    <dbReference type="NCBI Taxonomy" id="913774"/>
    <lineage>
        <taxon>Eukaryota</taxon>
        <taxon>Fungi</taxon>
        <taxon>Dikarya</taxon>
        <taxon>Ascomycota</taxon>
        <taxon>Pezizomycotina</taxon>
        <taxon>Leotiomycetes</taxon>
        <taxon>Leotiomycetes incertae sedis</taxon>
        <taxon>Myxotrichaceae</taxon>
        <taxon>Oidiodendron</taxon>
    </lineage>
</organism>
<dbReference type="HOGENOM" id="CLU_011017_0_0_1"/>
<name>A0A0C3CSG1_OIDMZ</name>
<dbReference type="GO" id="GO:0003677">
    <property type="term" value="F:DNA binding"/>
    <property type="evidence" value="ECO:0007669"/>
    <property type="project" value="InterPro"/>
</dbReference>
<dbReference type="AlphaFoldDB" id="A0A0C3CSG1"/>
<dbReference type="PANTHER" id="PTHR47338:SF10">
    <property type="entry name" value="TRANSCRIPTION FACTOR DOMAIN-CONTAINING PROTEIN-RELATED"/>
    <property type="match status" value="1"/>
</dbReference>
<feature type="compositionally biased region" description="Low complexity" evidence="6">
    <location>
        <begin position="765"/>
        <end position="783"/>
    </location>
</feature>
<evidence type="ECO:0000313" key="9">
    <source>
        <dbReference type="Proteomes" id="UP000054321"/>
    </source>
</evidence>
<dbReference type="PROSITE" id="PS50048">
    <property type="entry name" value="ZN2_CY6_FUNGAL_2"/>
    <property type="match status" value="1"/>
</dbReference>
<sequence>MSTASNSPPEGYFNDLSRPTGNDGHEKRNPSPPWEGNGAQDSANAGDSTVPKPKRIACVICRKRKLKCDGSKPSCSTCTRLGHNCAYDEVRRKSGPKRGYVKALEERLKQVETLLKTQDSPVTAPEGVSTNFATAPSNVNSAGLQSIVTSEFQHSTSGVLNGLHTEAWRFNKDSPQQPMDDLAFTTDMTMGMGLDDSTITWEMIGLGLEEPLPPQDTIDDLHQIYFDKIHCSLPMIHKFRYLAAMNLAPNQRPPVALRYAIWTLAASSVDKYSDLTDHFYRRSRKYIEIDYMKGHGEHMISIAHAQTHVLLASFEFKMMYFPRAWQSTGSAIRLCQMMSLHRLDGAGLDVKQCFPPPRDWTEGEERRRTFWMAFCEDRYASIGTGWPMTIDERDILTDLPASDEAFEMGRPEQTLSLSESMKPAGASKLSAFGGVVLMACLFGRNLVHLHRPDADGCDDDLNGDFWKRHRNMDNILLNTSLSMPPHLRLPNGLSNANIVFTNMNIHTSTICLHQAAIYKAEKHRLPSSISSESKVRCITAANEIAGIMRIISHVDLSSMNPFISFCLYVAARVFVQYLKSRPDDNQAGDSLRFLLSAMNVLKRKNPLTESFLIQLDVDLEGLGLHKQSYKAVFAYDKNNLGFESQFGKSFPKESGFRNECNSFLINPESQENSPIAPPDKSTSSRSEPMTAGTAAANNSFKVFNSERLDWLPLGDLDSCDVALSTSQLSSTAAYARPGGSTSSAYMNSGSSTGGEPGLSPDTGHSSSNRPTPNSTSPSETRPSLQVGQKSSTNNSYQTSPDILHGAQSSNKERRPSTSPFSAPLDPRSAGTTGLTPENTFNMPETPGREFVPPGWETNGQTTGFTPIGEGVFRQLYGLGPMDPMPMDLGWENHTES</sequence>
<keyword evidence="3" id="KW-0805">Transcription regulation</keyword>
<dbReference type="EMBL" id="KN832875">
    <property type="protein sequence ID" value="KIN01959.1"/>
    <property type="molecule type" value="Genomic_DNA"/>
</dbReference>
<evidence type="ECO:0000313" key="8">
    <source>
        <dbReference type="EMBL" id="KIN01959.1"/>
    </source>
</evidence>
<dbReference type="PANTHER" id="PTHR47338">
    <property type="entry name" value="ZN(II)2CYS6 TRANSCRIPTION FACTOR (EUROFUNG)-RELATED"/>
    <property type="match status" value="1"/>
</dbReference>
<keyword evidence="4" id="KW-0804">Transcription</keyword>
<keyword evidence="9" id="KW-1185">Reference proteome</keyword>
<dbReference type="GO" id="GO:0000981">
    <property type="term" value="F:DNA-binding transcription factor activity, RNA polymerase II-specific"/>
    <property type="evidence" value="ECO:0007669"/>
    <property type="project" value="InterPro"/>
</dbReference>
<evidence type="ECO:0000256" key="6">
    <source>
        <dbReference type="SAM" id="MobiDB-lite"/>
    </source>
</evidence>
<feature type="region of interest" description="Disordered" evidence="6">
    <location>
        <begin position="666"/>
        <end position="691"/>
    </location>
</feature>
<feature type="compositionally biased region" description="Polar residues" evidence="6">
    <location>
        <begin position="829"/>
        <end position="842"/>
    </location>
</feature>
<dbReference type="SUPFAM" id="SSF57701">
    <property type="entry name" value="Zn2/Cys6 DNA-binding domain"/>
    <property type="match status" value="1"/>
</dbReference>
<comment type="subcellular location">
    <subcellularLocation>
        <location evidence="1">Nucleus</location>
    </subcellularLocation>
</comment>
<dbReference type="STRING" id="913774.A0A0C3CSG1"/>
<dbReference type="SMART" id="SM00066">
    <property type="entry name" value="GAL4"/>
    <property type="match status" value="1"/>
</dbReference>
<evidence type="ECO:0000256" key="4">
    <source>
        <dbReference type="ARBA" id="ARBA00023163"/>
    </source>
</evidence>
<evidence type="ECO:0000256" key="5">
    <source>
        <dbReference type="ARBA" id="ARBA00023242"/>
    </source>
</evidence>
<gene>
    <name evidence="8" type="ORF">OIDMADRAFT_53477</name>
</gene>
<dbReference type="CDD" id="cd00067">
    <property type="entry name" value="GAL4"/>
    <property type="match status" value="1"/>
</dbReference>
<dbReference type="InParanoid" id="A0A0C3CSG1"/>
<reference evidence="8 9" key="1">
    <citation type="submission" date="2014-04" db="EMBL/GenBank/DDBJ databases">
        <authorList>
            <consortium name="DOE Joint Genome Institute"/>
            <person name="Kuo A."/>
            <person name="Martino E."/>
            <person name="Perotto S."/>
            <person name="Kohler A."/>
            <person name="Nagy L.G."/>
            <person name="Floudas D."/>
            <person name="Copeland A."/>
            <person name="Barry K.W."/>
            <person name="Cichocki N."/>
            <person name="Veneault-Fourrey C."/>
            <person name="LaButti K."/>
            <person name="Lindquist E.A."/>
            <person name="Lipzen A."/>
            <person name="Lundell T."/>
            <person name="Morin E."/>
            <person name="Murat C."/>
            <person name="Sun H."/>
            <person name="Tunlid A."/>
            <person name="Henrissat B."/>
            <person name="Grigoriev I.V."/>
            <person name="Hibbett D.S."/>
            <person name="Martin F."/>
            <person name="Nordberg H.P."/>
            <person name="Cantor M.N."/>
            <person name="Hua S.X."/>
        </authorList>
    </citation>
    <scope>NUCLEOTIDE SEQUENCE [LARGE SCALE GENOMIC DNA]</scope>
    <source>
        <strain evidence="8 9">Zn</strain>
    </source>
</reference>
<dbReference type="Pfam" id="PF00172">
    <property type="entry name" value="Zn_clus"/>
    <property type="match status" value="1"/>
</dbReference>
<dbReference type="GO" id="GO:0005634">
    <property type="term" value="C:nucleus"/>
    <property type="evidence" value="ECO:0007669"/>
    <property type="project" value="UniProtKB-SubCell"/>
</dbReference>
<feature type="domain" description="Zn(2)-C6 fungal-type" evidence="7">
    <location>
        <begin position="57"/>
        <end position="87"/>
    </location>
</feature>
<dbReference type="OrthoDB" id="5600212at2759"/>
<proteinExistence type="predicted"/>
<evidence type="ECO:0000259" key="7">
    <source>
        <dbReference type="PROSITE" id="PS50048"/>
    </source>
</evidence>
<dbReference type="Pfam" id="PF04082">
    <property type="entry name" value="Fungal_trans"/>
    <property type="match status" value="1"/>
</dbReference>
<dbReference type="InterPro" id="IPR007219">
    <property type="entry name" value="XnlR_reg_dom"/>
</dbReference>
<feature type="region of interest" description="Disordered" evidence="6">
    <location>
        <begin position="727"/>
        <end position="845"/>
    </location>
</feature>
<accession>A0A0C3CSG1</accession>
<evidence type="ECO:0000256" key="1">
    <source>
        <dbReference type="ARBA" id="ARBA00004123"/>
    </source>
</evidence>
<dbReference type="Proteomes" id="UP000054321">
    <property type="component" value="Unassembled WGS sequence"/>
</dbReference>
<dbReference type="SMART" id="SM00906">
    <property type="entry name" value="Fungal_trans"/>
    <property type="match status" value="1"/>
</dbReference>
<dbReference type="GO" id="GO:0006351">
    <property type="term" value="P:DNA-templated transcription"/>
    <property type="evidence" value="ECO:0007669"/>
    <property type="project" value="InterPro"/>
</dbReference>